<organism evidence="1 2">
    <name type="scientific">Dioscorea alata</name>
    <name type="common">Purple yam</name>
    <dbReference type="NCBI Taxonomy" id="55571"/>
    <lineage>
        <taxon>Eukaryota</taxon>
        <taxon>Viridiplantae</taxon>
        <taxon>Streptophyta</taxon>
        <taxon>Embryophyta</taxon>
        <taxon>Tracheophyta</taxon>
        <taxon>Spermatophyta</taxon>
        <taxon>Magnoliopsida</taxon>
        <taxon>Liliopsida</taxon>
        <taxon>Dioscoreales</taxon>
        <taxon>Dioscoreaceae</taxon>
        <taxon>Dioscorea</taxon>
    </lineage>
</organism>
<dbReference type="Proteomes" id="UP000827976">
    <property type="component" value="Chromosome 4"/>
</dbReference>
<proteinExistence type="predicted"/>
<name>A0ACB7WI54_DIOAL</name>
<sequence>MIPPLYAMDAQNRAQDLTTVILSASPSAAIAAAASFLRRHSSDQPRAFFSTAFPVLIRRIFGFDEPSSSSWLSLAADDSALASDLFALLSPSGPLLSSIAAVDRHSLIKYVFPMERLPEWMRFALQSDRYVSILSDLCPLFKSRVREDKIQGCYQLQLNVFEYYVFWFAYYPVCRGNIDSPDAASAKKTHGFRLENWTSSLPGLSHSSRRSGRKMEGKLYLRLLYAYLRAFVPKNGIGSYQPYRSSLLHYSSNHDVSAFMQAEFFVHSLIHFWMVDNDFSPLSLNICRSFGISFPLRVLLGETPPTAGLGEPLDLMVKYLNCSSMEEKEKMMPGGSPGQGWKGPASLSVGKSKNMIPSCESSVDTWNLALQRPLYRFILRTFLFCPIGTSMKNPAQVCTLWVTFIAPWRTSLEEFVEFEAPEVQKLENFRKENIQSQGRSGEEALYTPAWQFYVLSNYPFYSSLVVHFLGFAHKFLHTNAASMIQLVSKVLDILTSSKELVSLLQQVDEACHSKPAGPSSFSGSLYKYIPSVREQMQDWEDGLCETDADGCFLHENWTHVLKLFSDAEDGAQNLLQLFVLRAEHEIQQISGDVSQHLQVLGSIRGKINLLFGERVEKPDFLVDSKEAHFIPGRGEAFTPKYPGVGKRVWADVGYKGDWMKRPISDNEVAWLAKLLIKLSDWLNDSLGLDQAEDSDYASGPTYVEVNPRVLVRGPKEAAHLAVAFIVSSCVLLAQAVLRFMRAHRMRVNLRIFASKKLVMVLIVCVIIDPKSRIRDLSRWRCGYQPSPFSS</sequence>
<reference evidence="2" key="1">
    <citation type="journal article" date="2022" name="Nat. Commun.">
        <title>Chromosome evolution and the genetic basis of agronomically important traits in greater yam.</title>
        <authorList>
            <person name="Bredeson J.V."/>
            <person name="Lyons J.B."/>
            <person name="Oniyinde I.O."/>
            <person name="Okereke N.R."/>
            <person name="Kolade O."/>
            <person name="Nnabue I."/>
            <person name="Nwadili C.O."/>
            <person name="Hribova E."/>
            <person name="Parker M."/>
            <person name="Nwogha J."/>
            <person name="Shu S."/>
            <person name="Carlson J."/>
            <person name="Kariba R."/>
            <person name="Muthemba S."/>
            <person name="Knop K."/>
            <person name="Barton G.J."/>
            <person name="Sherwood A.V."/>
            <person name="Lopez-Montes A."/>
            <person name="Asiedu R."/>
            <person name="Jamnadass R."/>
            <person name="Muchugi A."/>
            <person name="Goodstein D."/>
            <person name="Egesi C.N."/>
            <person name="Featherston J."/>
            <person name="Asfaw A."/>
            <person name="Simpson G.G."/>
            <person name="Dolezel J."/>
            <person name="Hendre P.S."/>
            <person name="Van Deynze A."/>
            <person name="Kumar P.L."/>
            <person name="Obidiegwu J.E."/>
            <person name="Bhattacharjee R."/>
            <person name="Rokhsar D.S."/>
        </authorList>
    </citation>
    <scope>NUCLEOTIDE SEQUENCE [LARGE SCALE GENOMIC DNA]</scope>
    <source>
        <strain evidence="2">cv. TDa95/00328</strain>
    </source>
</reference>
<protein>
    <submittedName>
        <fullName evidence="1">Sphingomyelin phosphodiesterase 4 protein</fullName>
        <ecNumber evidence="1">3.1.4.12</ecNumber>
    </submittedName>
</protein>
<evidence type="ECO:0000313" key="2">
    <source>
        <dbReference type="Proteomes" id="UP000827976"/>
    </source>
</evidence>
<gene>
    <name evidence="1" type="ORF">IHE45_04G176100</name>
</gene>
<accession>A0ACB7WI54</accession>
<keyword evidence="2" id="KW-1185">Reference proteome</keyword>
<dbReference type="EMBL" id="CM037014">
    <property type="protein sequence ID" value="KAH7687598.1"/>
    <property type="molecule type" value="Genomic_DNA"/>
</dbReference>
<keyword evidence="1" id="KW-0378">Hydrolase</keyword>
<comment type="caution">
    <text evidence="1">The sequence shown here is derived from an EMBL/GenBank/DDBJ whole genome shotgun (WGS) entry which is preliminary data.</text>
</comment>
<evidence type="ECO:0000313" key="1">
    <source>
        <dbReference type="EMBL" id="KAH7687598.1"/>
    </source>
</evidence>
<dbReference type="EC" id="3.1.4.12" evidence="1"/>